<dbReference type="OrthoDB" id="1112870at2759"/>
<keyword evidence="3" id="KW-1185">Reference proteome</keyword>
<dbReference type="GO" id="GO:0004540">
    <property type="term" value="F:RNA nuclease activity"/>
    <property type="evidence" value="ECO:0007669"/>
    <property type="project" value="InterPro"/>
</dbReference>
<evidence type="ECO:0000313" key="3">
    <source>
        <dbReference type="Proteomes" id="UP000467841"/>
    </source>
</evidence>
<comment type="caution">
    <text evidence="2">The sequence shown here is derived from an EMBL/GenBank/DDBJ whole genome shotgun (WGS) entry which is preliminary data.</text>
</comment>
<dbReference type="GO" id="GO:0005777">
    <property type="term" value="C:peroxisome"/>
    <property type="evidence" value="ECO:0007669"/>
    <property type="project" value="InterPro"/>
</dbReference>
<dbReference type="Pfam" id="PF01936">
    <property type="entry name" value="NYN"/>
    <property type="match status" value="1"/>
</dbReference>
<sequence length="340" mass="37911">MKDPQKRKAFRLGTIVDLSDVKIGVFWNMVECPIPEGMDIDSVVANITKSLKSEGDPDENLMKLLSECLCWAVRNRAPENILLIVGDIEGHDEITRAFDLVTRKRYNCMLAQAVDSEAFHHFAVDKAWTWDTLSSGEPALYHSRHDTATSSSPSQSDKSMQAQFMELKVEEIPSDEAADAKTIVYWDTVDCPIPEGLDAQTVVRNIYQGLYRSDYRAEPHFMAYGDVPQMASETGGFANIGIPMVHVPAGTKGGCRDAILVDFIAETIGLDYPLNSMLILGDISRDLVFQRAFNYMGMTPSLNFLLAQPTLKSKKLVNLDTVWLWSSLSQKGAAFNEDEE</sequence>
<evidence type="ECO:0000313" key="2">
    <source>
        <dbReference type="EMBL" id="CAA7030523.1"/>
    </source>
</evidence>
<dbReference type="PANTHER" id="PTHR14379:SF28">
    <property type="entry name" value="EMB|CAB71865.1-RELATED"/>
    <property type="match status" value="1"/>
</dbReference>
<protein>
    <recommendedName>
        <fullName evidence="1">NYN domain-containing protein</fullName>
    </recommendedName>
</protein>
<accession>A0A6D2ITP2</accession>
<dbReference type="CDD" id="cd10910">
    <property type="entry name" value="PIN_limkain_b1_N_like"/>
    <property type="match status" value="1"/>
</dbReference>
<dbReference type="Proteomes" id="UP000467841">
    <property type="component" value="Unassembled WGS sequence"/>
</dbReference>
<dbReference type="GO" id="GO:0010468">
    <property type="term" value="P:regulation of gene expression"/>
    <property type="evidence" value="ECO:0007669"/>
    <property type="project" value="InterPro"/>
</dbReference>
<dbReference type="EMBL" id="CACVBM020001096">
    <property type="protein sequence ID" value="CAA7030523.1"/>
    <property type="molecule type" value="Genomic_DNA"/>
</dbReference>
<gene>
    <name evidence="2" type="ORF">MERR_LOCUS17758</name>
</gene>
<dbReference type="PANTHER" id="PTHR14379">
    <property type="entry name" value="LIMKAIN B LKAP"/>
    <property type="match status" value="1"/>
</dbReference>
<reference evidence="2" key="1">
    <citation type="submission" date="2020-01" db="EMBL/GenBank/DDBJ databases">
        <authorList>
            <person name="Mishra B."/>
        </authorList>
    </citation>
    <scope>NUCLEOTIDE SEQUENCE [LARGE SCALE GENOMIC DNA]</scope>
</reference>
<evidence type="ECO:0000259" key="1">
    <source>
        <dbReference type="Pfam" id="PF01936"/>
    </source>
</evidence>
<feature type="domain" description="NYN" evidence="1">
    <location>
        <begin position="181"/>
        <end position="318"/>
    </location>
</feature>
<organism evidence="2 3">
    <name type="scientific">Microthlaspi erraticum</name>
    <dbReference type="NCBI Taxonomy" id="1685480"/>
    <lineage>
        <taxon>Eukaryota</taxon>
        <taxon>Viridiplantae</taxon>
        <taxon>Streptophyta</taxon>
        <taxon>Embryophyta</taxon>
        <taxon>Tracheophyta</taxon>
        <taxon>Spermatophyta</taxon>
        <taxon>Magnoliopsida</taxon>
        <taxon>eudicotyledons</taxon>
        <taxon>Gunneridae</taxon>
        <taxon>Pentapetalae</taxon>
        <taxon>rosids</taxon>
        <taxon>malvids</taxon>
        <taxon>Brassicales</taxon>
        <taxon>Brassicaceae</taxon>
        <taxon>Coluteocarpeae</taxon>
        <taxon>Microthlaspi</taxon>
    </lineage>
</organism>
<name>A0A6D2ITP2_9BRAS</name>
<dbReference type="InterPro" id="IPR021139">
    <property type="entry name" value="NYN"/>
</dbReference>
<dbReference type="AlphaFoldDB" id="A0A6D2ITP2"/>
<dbReference type="InterPro" id="IPR024768">
    <property type="entry name" value="Marf1"/>
</dbReference>
<proteinExistence type="predicted"/>